<dbReference type="AlphaFoldDB" id="A0A0B1S2C0"/>
<evidence type="ECO:0000313" key="3">
    <source>
        <dbReference type="Proteomes" id="UP000053660"/>
    </source>
</evidence>
<keyword evidence="1" id="KW-0812">Transmembrane</keyword>
<dbReference type="Proteomes" id="UP000053660">
    <property type="component" value="Unassembled WGS sequence"/>
</dbReference>
<gene>
    <name evidence="2" type="ORF">OESDEN_20849</name>
</gene>
<feature type="transmembrane region" description="Helical" evidence="1">
    <location>
        <begin position="20"/>
        <end position="43"/>
    </location>
</feature>
<keyword evidence="1" id="KW-0472">Membrane</keyword>
<keyword evidence="1" id="KW-1133">Transmembrane helix</keyword>
<dbReference type="PANTHER" id="PTHR34492">
    <property type="entry name" value="GUSTATORY RECEPTOR FAMILY"/>
    <property type="match status" value="1"/>
</dbReference>
<sequence>MLDDQPRIFYKYSEKWICPLHSLCTLHLFFCWNVVIFLFNMFVNGTYLELRHFNKVLSEIKDTNEEELKHALLQAITAHGKITRTIRELDRLYSVGT</sequence>
<reference evidence="2 3" key="1">
    <citation type="submission" date="2014-03" db="EMBL/GenBank/DDBJ databases">
        <title>Draft genome of the hookworm Oesophagostomum dentatum.</title>
        <authorList>
            <person name="Mitreva M."/>
        </authorList>
    </citation>
    <scope>NUCLEOTIDE SEQUENCE [LARGE SCALE GENOMIC DNA]</scope>
    <source>
        <strain evidence="2 3">OD-Hann</strain>
    </source>
</reference>
<evidence type="ECO:0000313" key="2">
    <source>
        <dbReference type="EMBL" id="KHJ79503.1"/>
    </source>
</evidence>
<accession>A0A0B1S2C0</accession>
<evidence type="ECO:0000256" key="1">
    <source>
        <dbReference type="SAM" id="Phobius"/>
    </source>
</evidence>
<organism evidence="2 3">
    <name type="scientific">Oesophagostomum dentatum</name>
    <name type="common">Nodular worm</name>
    <dbReference type="NCBI Taxonomy" id="61180"/>
    <lineage>
        <taxon>Eukaryota</taxon>
        <taxon>Metazoa</taxon>
        <taxon>Ecdysozoa</taxon>
        <taxon>Nematoda</taxon>
        <taxon>Chromadorea</taxon>
        <taxon>Rhabditida</taxon>
        <taxon>Rhabditina</taxon>
        <taxon>Rhabditomorpha</taxon>
        <taxon>Strongyloidea</taxon>
        <taxon>Strongylidae</taxon>
        <taxon>Oesophagostomum</taxon>
    </lineage>
</organism>
<dbReference type="PANTHER" id="PTHR34492:SF2">
    <property type="entry name" value="G PROTEIN-COUPLED RECEPTOR"/>
    <property type="match status" value="1"/>
</dbReference>
<dbReference type="EMBL" id="KN604715">
    <property type="protein sequence ID" value="KHJ79503.1"/>
    <property type="molecule type" value="Genomic_DNA"/>
</dbReference>
<keyword evidence="3" id="KW-1185">Reference proteome</keyword>
<proteinExistence type="predicted"/>
<protein>
    <submittedName>
        <fullName evidence="2">Uncharacterized protein</fullName>
    </submittedName>
</protein>
<name>A0A0B1S2C0_OESDE</name>